<dbReference type="Proteomes" id="UP000324800">
    <property type="component" value="Unassembled WGS sequence"/>
</dbReference>
<organism evidence="1 2">
    <name type="scientific">Streblomastix strix</name>
    <dbReference type="NCBI Taxonomy" id="222440"/>
    <lineage>
        <taxon>Eukaryota</taxon>
        <taxon>Metamonada</taxon>
        <taxon>Preaxostyla</taxon>
        <taxon>Oxymonadida</taxon>
        <taxon>Streblomastigidae</taxon>
        <taxon>Streblomastix</taxon>
    </lineage>
</organism>
<accession>A0A5J4W8F0</accession>
<dbReference type="EMBL" id="SNRW01002956">
    <property type="protein sequence ID" value="KAA6391201.1"/>
    <property type="molecule type" value="Genomic_DNA"/>
</dbReference>
<evidence type="ECO:0000313" key="1">
    <source>
        <dbReference type="EMBL" id="KAA6391201.1"/>
    </source>
</evidence>
<name>A0A5J4W8F0_9EUKA</name>
<proteinExistence type="predicted"/>
<sequence length="195" mass="22784">MKGKLRFKEDKIIGLEIYVQFVSKLVKYEIFTMIGTIIKRIFEKRKLHDDMKVTIGLIKQLTAPIYWLCLLADNELVNLIIKQNSQEKESLGEMLRNILIYEPILREIEEKNQHQLYDSLRMIEYITYSEIISPHESSVIFEILLIKLGITLLLIGTPIKHLTSMGLDILKPFASILQPLQPSNLIYQKTRRSLL</sequence>
<dbReference type="AlphaFoldDB" id="A0A5J4W8F0"/>
<reference evidence="1 2" key="1">
    <citation type="submission" date="2019-03" db="EMBL/GenBank/DDBJ databases">
        <title>Single cell metagenomics reveals metabolic interactions within the superorganism composed of flagellate Streblomastix strix and complex community of Bacteroidetes bacteria on its surface.</title>
        <authorList>
            <person name="Treitli S.C."/>
            <person name="Kolisko M."/>
            <person name="Husnik F."/>
            <person name="Keeling P."/>
            <person name="Hampl V."/>
        </authorList>
    </citation>
    <scope>NUCLEOTIDE SEQUENCE [LARGE SCALE GENOMIC DNA]</scope>
    <source>
        <strain evidence="1">ST1C</strain>
    </source>
</reference>
<gene>
    <name evidence="1" type="ORF">EZS28_013274</name>
</gene>
<comment type="caution">
    <text evidence="1">The sequence shown here is derived from an EMBL/GenBank/DDBJ whole genome shotgun (WGS) entry which is preliminary data.</text>
</comment>
<protein>
    <submittedName>
        <fullName evidence="1">Uncharacterized protein</fullName>
    </submittedName>
</protein>
<evidence type="ECO:0000313" key="2">
    <source>
        <dbReference type="Proteomes" id="UP000324800"/>
    </source>
</evidence>